<reference evidence="1" key="1">
    <citation type="submission" date="2020-08" db="EMBL/GenBank/DDBJ databases">
        <title>Multicomponent nature underlies the extraordinary mechanical properties of spider dragline silk.</title>
        <authorList>
            <person name="Kono N."/>
            <person name="Nakamura H."/>
            <person name="Mori M."/>
            <person name="Yoshida Y."/>
            <person name="Ohtoshi R."/>
            <person name="Malay A.D."/>
            <person name="Moran D.A.P."/>
            <person name="Tomita M."/>
            <person name="Numata K."/>
            <person name="Arakawa K."/>
        </authorList>
    </citation>
    <scope>NUCLEOTIDE SEQUENCE</scope>
</reference>
<dbReference type="EMBL" id="BMAU01021387">
    <property type="protein sequence ID" value="GFY29207.1"/>
    <property type="molecule type" value="Genomic_DNA"/>
</dbReference>
<dbReference type="Proteomes" id="UP000887159">
    <property type="component" value="Unassembled WGS sequence"/>
</dbReference>
<name>A0A8X7BG71_TRICX</name>
<accession>A0A8X7BG71</accession>
<comment type="caution">
    <text evidence="1">The sequence shown here is derived from an EMBL/GenBank/DDBJ whole genome shotgun (WGS) entry which is preliminary data.</text>
</comment>
<evidence type="ECO:0000313" key="1">
    <source>
        <dbReference type="EMBL" id="GFY29207.1"/>
    </source>
</evidence>
<evidence type="ECO:0000313" key="2">
    <source>
        <dbReference type="Proteomes" id="UP000887159"/>
    </source>
</evidence>
<dbReference type="AlphaFoldDB" id="A0A8X7BG71"/>
<proteinExistence type="predicted"/>
<gene>
    <name evidence="1" type="primary">NCL1_43532</name>
    <name evidence="1" type="ORF">TNCV_4723351</name>
</gene>
<keyword evidence="2" id="KW-1185">Reference proteome</keyword>
<organism evidence="1 2">
    <name type="scientific">Trichonephila clavipes</name>
    <name type="common">Golden silk orbweaver</name>
    <name type="synonym">Nephila clavipes</name>
    <dbReference type="NCBI Taxonomy" id="2585209"/>
    <lineage>
        <taxon>Eukaryota</taxon>
        <taxon>Metazoa</taxon>
        <taxon>Ecdysozoa</taxon>
        <taxon>Arthropoda</taxon>
        <taxon>Chelicerata</taxon>
        <taxon>Arachnida</taxon>
        <taxon>Araneae</taxon>
        <taxon>Araneomorphae</taxon>
        <taxon>Entelegynae</taxon>
        <taxon>Araneoidea</taxon>
        <taxon>Nephilidae</taxon>
        <taxon>Trichonephila</taxon>
    </lineage>
</organism>
<protein>
    <submittedName>
        <fullName evidence="1">Uncharacterized protein</fullName>
    </submittedName>
</protein>
<sequence>MSFPTFYVCDLNFGHECISLNLPCVLYNINDKALGSLVVRASNSRPEGLGSMPPNTLRVHSEYVLVKSVGPKVLWAEPRVQGTGKYFPPLQFHAKIVEVEIGGVVIYCPFGEFRRANLYSLLFGAQGLG</sequence>